<accession>A0ABT0UYQ5</accession>
<keyword evidence="1" id="KW-0732">Signal</keyword>
<dbReference type="EMBL" id="JAMQAW010000057">
    <property type="protein sequence ID" value="MCM2393099.1"/>
    <property type="molecule type" value="Genomic_DNA"/>
</dbReference>
<reference evidence="2" key="1">
    <citation type="submission" date="2022-06" db="EMBL/GenBank/DDBJ databases">
        <title>Genome public.</title>
        <authorList>
            <person name="Sun Q."/>
        </authorList>
    </citation>
    <scope>NUCLEOTIDE SEQUENCE</scope>
    <source>
        <strain evidence="2">CWNU-1</strain>
    </source>
</reference>
<dbReference type="InterPro" id="IPR029046">
    <property type="entry name" value="LolA/LolB/LppX"/>
</dbReference>
<organism evidence="2 3">
    <name type="scientific">Streptomyces albipurpureus</name>
    <dbReference type="NCBI Taxonomy" id="2897419"/>
    <lineage>
        <taxon>Bacteria</taxon>
        <taxon>Bacillati</taxon>
        <taxon>Actinomycetota</taxon>
        <taxon>Actinomycetes</taxon>
        <taxon>Kitasatosporales</taxon>
        <taxon>Streptomycetaceae</taxon>
        <taxon>Streptomyces</taxon>
    </lineage>
</organism>
<evidence type="ECO:0000313" key="3">
    <source>
        <dbReference type="Proteomes" id="UP001431429"/>
    </source>
</evidence>
<evidence type="ECO:0000256" key="1">
    <source>
        <dbReference type="SAM" id="SignalP"/>
    </source>
</evidence>
<dbReference type="Gene3D" id="2.50.20.20">
    <property type="match status" value="1"/>
</dbReference>
<comment type="caution">
    <text evidence="2">The sequence shown here is derived from an EMBL/GenBank/DDBJ whole genome shotgun (WGS) entry which is preliminary data.</text>
</comment>
<proteinExistence type="predicted"/>
<evidence type="ECO:0008006" key="4">
    <source>
        <dbReference type="Google" id="ProtNLM"/>
    </source>
</evidence>
<protein>
    <recommendedName>
        <fullName evidence="4">Lipoprotein</fullName>
    </recommendedName>
</protein>
<dbReference type="Proteomes" id="UP001431429">
    <property type="component" value="Unassembled WGS sequence"/>
</dbReference>
<keyword evidence="3" id="KW-1185">Reference proteome</keyword>
<dbReference type="PROSITE" id="PS51257">
    <property type="entry name" value="PROKAR_LIPOPROTEIN"/>
    <property type="match status" value="1"/>
</dbReference>
<gene>
    <name evidence="2" type="ORF">NBG84_33300</name>
</gene>
<evidence type="ECO:0000313" key="2">
    <source>
        <dbReference type="EMBL" id="MCM2393099.1"/>
    </source>
</evidence>
<dbReference type="RefSeq" id="WP_250923412.1">
    <property type="nucleotide sequence ID" value="NZ_JAMQAW010000057.1"/>
</dbReference>
<sequence>MSKTMWKRAGISLTAVAVIAGVAGCGTESGNKERSVTQVLTAAHKNTAAAKSAKVSLTMKGTDGTAAGEKMDMKMSGVLGWDPMVMDMTMTGMKDLTDGTDKARMVWLNDVMYIDMGTKSAQQMDGKRWMKMDLGAMAKMSGDPELQKQMTGGMEDMSQDPSQQLALLLDSPNVKKVGEEKIDGVNTQHYQGTLTFEEMMKSSLDLLEKKERDELKAKMKASKMKGFDTEVWVNEDDYPVKMNVTMNFPEGKGKLVTSAVYSDYGTKASVKAPPVSQTADLMELFQKIGDLGKEMKDREDFGSQSQS</sequence>
<feature type="chain" id="PRO_5046939428" description="Lipoprotein" evidence="1">
    <location>
        <begin position="21"/>
        <end position="307"/>
    </location>
</feature>
<dbReference type="SUPFAM" id="SSF89392">
    <property type="entry name" value="Prokaryotic lipoproteins and lipoprotein localization factors"/>
    <property type="match status" value="1"/>
</dbReference>
<name>A0ABT0UYQ5_9ACTN</name>
<feature type="signal peptide" evidence="1">
    <location>
        <begin position="1"/>
        <end position="20"/>
    </location>
</feature>